<protein>
    <recommendedName>
        <fullName evidence="12">Cytochrome P450</fullName>
    </recommendedName>
</protein>
<dbReference type="Pfam" id="PF00067">
    <property type="entry name" value="p450"/>
    <property type="match status" value="1"/>
</dbReference>
<keyword evidence="7 9" id="KW-0503">Monooxygenase</keyword>
<dbReference type="EMBL" id="SFCI01000177">
    <property type="protein sequence ID" value="TFY81761.1"/>
    <property type="molecule type" value="Genomic_DNA"/>
</dbReference>
<dbReference type="Gene3D" id="1.10.630.10">
    <property type="entry name" value="Cytochrome P450"/>
    <property type="match status" value="1"/>
</dbReference>
<dbReference type="InterPro" id="IPR036396">
    <property type="entry name" value="Cyt_P450_sf"/>
</dbReference>
<proteinExistence type="inferred from homology"/>
<reference evidence="10 11" key="1">
    <citation type="submission" date="2019-02" db="EMBL/GenBank/DDBJ databases">
        <title>Genome sequencing of the rare red list fungi Hericium alpestre (H. flagellum).</title>
        <authorList>
            <person name="Buettner E."/>
            <person name="Kellner H."/>
        </authorList>
    </citation>
    <scope>NUCLEOTIDE SEQUENCE [LARGE SCALE GENOMIC DNA]</scope>
    <source>
        <strain evidence="10 11">DSM 108284</strain>
    </source>
</reference>
<dbReference type="GO" id="GO:0020037">
    <property type="term" value="F:heme binding"/>
    <property type="evidence" value="ECO:0007669"/>
    <property type="project" value="InterPro"/>
</dbReference>
<dbReference type="Proteomes" id="UP000298061">
    <property type="component" value="Unassembled WGS sequence"/>
</dbReference>
<keyword evidence="3 8" id="KW-0349">Heme</keyword>
<feature type="binding site" description="axial binding residue" evidence="8">
    <location>
        <position position="42"/>
    </location>
    <ligand>
        <name>heme</name>
        <dbReference type="ChEBI" id="CHEBI:30413"/>
    </ligand>
    <ligandPart>
        <name>Fe</name>
        <dbReference type="ChEBI" id="CHEBI:18248"/>
    </ligandPart>
</feature>
<dbReference type="SUPFAM" id="SSF48264">
    <property type="entry name" value="Cytochrome P450"/>
    <property type="match status" value="1"/>
</dbReference>
<comment type="similarity">
    <text evidence="2 9">Belongs to the cytochrome P450 family.</text>
</comment>
<dbReference type="InterPro" id="IPR002403">
    <property type="entry name" value="Cyt_P450_E_grp-IV"/>
</dbReference>
<keyword evidence="4 8" id="KW-0479">Metal-binding</keyword>
<keyword evidence="6 8" id="KW-0408">Iron</keyword>
<evidence type="ECO:0000256" key="4">
    <source>
        <dbReference type="ARBA" id="ARBA00022723"/>
    </source>
</evidence>
<evidence type="ECO:0000256" key="9">
    <source>
        <dbReference type="RuleBase" id="RU000461"/>
    </source>
</evidence>
<evidence type="ECO:0000256" key="1">
    <source>
        <dbReference type="ARBA" id="ARBA00001971"/>
    </source>
</evidence>
<evidence type="ECO:0000256" key="2">
    <source>
        <dbReference type="ARBA" id="ARBA00010617"/>
    </source>
</evidence>
<dbReference type="GO" id="GO:0016705">
    <property type="term" value="F:oxidoreductase activity, acting on paired donors, with incorporation or reduction of molecular oxygen"/>
    <property type="evidence" value="ECO:0007669"/>
    <property type="project" value="InterPro"/>
</dbReference>
<evidence type="ECO:0000256" key="5">
    <source>
        <dbReference type="ARBA" id="ARBA00023002"/>
    </source>
</evidence>
<evidence type="ECO:0000313" key="10">
    <source>
        <dbReference type="EMBL" id="TFY81761.1"/>
    </source>
</evidence>
<accession>A0A4Z0A686</accession>
<evidence type="ECO:0000256" key="3">
    <source>
        <dbReference type="ARBA" id="ARBA00022617"/>
    </source>
</evidence>
<keyword evidence="11" id="KW-1185">Reference proteome</keyword>
<dbReference type="PANTHER" id="PTHR46300">
    <property type="entry name" value="P450, PUTATIVE (EUROFUNG)-RELATED-RELATED"/>
    <property type="match status" value="1"/>
</dbReference>
<sequence>MLHDPEKYPDPEAFKPERFLDKYGELTVDDVSIVFGFGRRICPGQHLVKSTLFVNIACMLSVYNIRCKKDERGNVIPVNVVYADGLASIPSPWECEFAPRDGQAASLLKRLEQDANRKDPK</sequence>
<dbReference type="AlphaFoldDB" id="A0A4Z0A686"/>
<organism evidence="10 11">
    <name type="scientific">Hericium alpestre</name>
    <dbReference type="NCBI Taxonomy" id="135208"/>
    <lineage>
        <taxon>Eukaryota</taxon>
        <taxon>Fungi</taxon>
        <taxon>Dikarya</taxon>
        <taxon>Basidiomycota</taxon>
        <taxon>Agaricomycotina</taxon>
        <taxon>Agaricomycetes</taxon>
        <taxon>Russulales</taxon>
        <taxon>Hericiaceae</taxon>
        <taxon>Hericium</taxon>
    </lineage>
</organism>
<dbReference type="OrthoDB" id="2789670at2759"/>
<comment type="caution">
    <text evidence="10">The sequence shown here is derived from an EMBL/GenBank/DDBJ whole genome shotgun (WGS) entry which is preliminary data.</text>
</comment>
<gene>
    <name evidence="10" type="ORF">EWM64_g2258</name>
</gene>
<keyword evidence="5 9" id="KW-0560">Oxidoreductase</keyword>
<evidence type="ECO:0000256" key="6">
    <source>
        <dbReference type="ARBA" id="ARBA00023004"/>
    </source>
</evidence>
<dbReference type="STRING" id="135208.A0A4Z0A686"/>
<evidence type="ECO:0008006" key="12">
    <source>
        <dbReference type="Google" id="ProtNLM"/>
    </source>
</evidence>
<dbReference type="GO" id="GO:0005506">
    <property type="term" value="F:iron ion binding"/>
    <property type="evidence" value="ECO:0007669"/>
    <property type="project" value="InterPro"/>
</dbReference>
<comment type="cofactor">
    <cofactor evidence="1 8">
        <name>heme</name>
        <dbReference type="ChEBI" id="CHEBI:30413"/>
    </cofactor>
</comment>
<dbReference type="InterPro" id="IPR050364">
    <property type="entry name" value="Cytochrome_P450_fung"/>
</dbReference>
<dbReference type="PROSITE" id="PS00086">
    <property type="entry name" value="CYTOCHROME_P450"/>
    <property type="match status" value="1"/>
</dbReference>
<dbReference type="InterPro" id="IPR001128">
    <property type="entry name" value="Cyt_P450"/>
</dbReference>
<dbReference type="PANTHER" id="PTHR46300:SF7">
    <property type="entry name" value="P450, PUTATIVE (EUROFUNG)-RELATED"/>
    <property type="match status" value="1"/>
</dbReference>
<dbReference type="InterPro" id="IPR017972">
    <property type="entry name" value="Cyt_P450_CS"/>
</dbReference>
<evidence type="ECO:0000313" key="11">
    <source>
        <dbReference type="Proteomes" id="UP000298061"/>
    </source>
</evidence>
<evidence type="ECO:0000256" key="8">
    <source>
        <dbReference type="PIRSR" id="PIRSR602403-1"/>
    </source>
</evidence>
<evidence type="ECO:0000256" key="7">
    <source>
        <dbReference type="ARBA" id="ARBA00023033"/>
    </source>
</evidence>
<dbReference type="GO" id="GO:0004497">
    <property type="term" value="F:monooxygenase activity"/>
    <property type="evidence" value="ECO:0007669"/>
    <property type="project" value="UniProtKB-KW"/>
</dbReference>
<dbReference type="PRINTS" id="PR00465">
    <property type="entry name" value="EP450IV"/>
</dbReference>
<name>A0A4Z0A686_9AGAM</name>